<dbReference type="AlphaFoldDB" id="A0A7U6GE25"/>
<gene>
    <name evidence="1" type="ordered locus">CSE_05580</name>
</gene>
<proteinExistence type="predicted"/>
<organism evidence="1 2">
    <name type="scientific">Caldisericum exile (strain DSM 21853 / NBRC 104410 / AZM16c01)</name>
    <dbReference type="NCBI Taxonomy" id="511051"/>
    <lineage>
        <taxon>Bacteria</taxon>
        <taxon>Pseudomonadati</taxon>
        <taxon>Caldisericota/Cryosericota group</taxon>
        <taxon>Caldisericota</taxon>
        <taxon>Caldisericia</taxon>
        <taxon>Caldisericales</taxon>
        <taxon>Caldisericaceae</taxon>
        <taxon>Caldisericum</taxon>
    </lineage>
</organism>
<keyword evidence="2" id="KW-1185">Reference proteome</keyword>
<dbReference type="KEGG" id="cex:CSE_05580"/>
<accession>A0A7U6GE25</accession>
<evidence type="ECO:0000313" key="2">
    <source>
        <dbReference type="Proteomes" id="UP000004793"/>
    </source>
</evidence>
<dbReference type="EMBL" id="AP012051">
    <property type="protein sequence ID" value="BAL80684.1"/>
    <property type="molecule type" value="Genomic_DNA"/>
</dbReference>
<evidence type="ECO:0000313" key="1">
    <source>
        <dbReference type="EMBL" id="BAL80684.1"/>
    </source>
</evidence>
<dbReference type="Proteomes" id="UP000004793">
    <property type="component" value="Chromosome"/>
</dbReference>
<name>A0A7U6GE25_CALEA</name>
<sequence length="83" mass="9504">MSSYANVLYKNESTLKIWIVPEDNNYVPDGFQNANTKYGKIYMEFRSKIQPAFMPAVGVGKNGLPFVIRVVTEIRPYNPETNK</sequence>
<reference evidence="1 2" key="1">
    <citation type="submission" date="2011-01" db="EMBL/GenBank/DDBJ databases">
        <title>Whole genome sequence of Caldisericum exile AZM16c01.</title>
        <authorList>
            <person name="Narita-Yamada S."/>
            <person name="Kawakoshi A."/>
            <person name="Nakamura S."/>
            <person name="Sasagawa M."/>
            <person name="Fukada J."/>
            <person name="Sekine M."/>
            <person name="Kato Y."/>
            <person name="Fukai R."/>
            <person name="Sasaki K."/>
            <person name="Hanamaki A."/>
            <person name="Narita H."/>
            <person name="Konno Y."/>
            <person name="Mori K."/>
            <person name="Yamazaki S."/>
            <person name="Suzuki K."/>
            <person name="Fujita N."/>
        </authorList>
    </citation>
    <scope>NUCLEOTIDE SEQUENCE [LARGE SCALE GENOMIC DNA]</scope>
    <source>
        <strain evidence="2">DSM 21853 / NBRC 104410 / AZM16c01</strain>
    </source>
</reference>
<protein>
    <submittedName>
        <fullName evidence="1">Uncharacterized protein</fullName>
    </submittedName>
</protein>